<dbReference type="Proteomes" id="UP000825890">
    <property type="component" value="Unassembled WGS sequence"/>
</dbReference>
<evidence type="ECO:0000256" key="7">
    <source>
        <dbReference type="ARBA" id="ARBA00047899"/>
    </source>
</evidence>
<protein>
    <recommendedName>
        <fullName evidence="1">non-specific serine/threonine protein kinase</fullName>
        <ecNumber evidence="1">2.7.11.1</ecNumber>
    </recommendedName>
</protein>
<dbReference type="GO" id="GO:0050684">
    <property type="term" value="P:regulation of mRNA processing"/>
    <property type="evidence" value="ECO:0007669"/>
    <property type="project" value="TreeGrafter"/>
</dbReference>
<evidence type="ECO:0000256" key="2">
    <source>
        <dbReference type="ARBA" id="ARBA00022527"/>
    </source>
</evidence>
<evidence type="ECO:0000256" key="3">
    <source>
        <dbReference type="ARBA" id="ARBA00022679"/>
    </source>
</evidence>
<dbReference type="SMART" id="SM00220">
    <property type="entry name" value="S_TKc"/>
    <property type="match status" value="1"/>
</dbReference>
<evidence type="ECO:0000313" key="11">
    <source>
        <dbReference type="Proteomes" id="UP000825890"/>
    </source>
</evidence>
<dbReference type="PANTHER" id="PTHR47634:SF9">
    <property type="entry name" value="PROTEIN KINASE DOMAIN-CONTAINING PROTEIN-RELATED"/>
    <property type="match status" value="1"/>
</dbReference>
<dbReference type="EMBL" id="BOLY01000006">
    <property type="protein sequence ID" value="GIZ46241.1"/>
    <property type="molecule type" value="Genomic_DNA"/>
</dbReference>
<keyword evidence="3" id="KW-0808">Transferase</keyword>
<dbReference type="GO" id="GO:0004674">
    <property type="term" value="F:protein serine/threonine kinase activity"/>
    <property type="evidence" value="ECO:0007669"/>
    <property type="project" value="UniProtKB-KW"/>
</dbReference>
<keyword evidence="4" id="KW-0547">Nucleotide-binding</keyword>
<dbReference type="InterPro" id="IPR011009">
    <property type="entry name" value="Kinase-like_dom_sf"/>
</dbReference>
<dbReference type="GO" id="GO:0000245">
    <property type="term" value="P:spliceosomal complex assembly"/>
    <property type="evidence" value="ECO:0007669"/>
    <property type="project" value="TreeGrafter"/>
</dbReference>
<reference evidence="10 11" key="1">
    <citation type="submission" date="2021-01" db="EMBL/GenBank/DDBJ databases">
        <title>Cercospora kikuchii MAFF 305040 whole genome shotgun sequence.</title>
        <authorList>
            <person name="Kashiwa T."/>
            <person name="Suzuki T."/>
        </authorList>
    </citation>
    <scope>NUCLEOTIDE SEQUENCE [LARGE SCALE GENOMIC DNA]</scope>
    <source>
        <strain evidence="10 11">MAFF 305040</strain>
    </source>
</reference>
<dbReference type="SUPFAM" id="SSF56112">
    <property type="entry name" value="Protein kinase-like (PK-like)"/>
    <property type="match status" value="1"/>
</dbReference>
<dbReference type="Pfam" id="PF00069">
    <property type="entry name" value="Pkinase"/>
    <property type="match status" value="1"/>
</dbReference>
<dbReference type="GO" id="GO:0005634">
    <property type="term" value="C:nucleus"/>
    <property type="evidence" value="ECO:0007669"/>
    <property type="project" value="TreeGrafter"/>
</dbReference>
<comment type="catalytic activity">
    <reaction evidence="8">
        <text>L-seryl-[protein] + ATP = O-phospho-L-seryl-[protein] + ADP + H(+)</text>
        <dbReference type="Rhea" id="RHEA:17989"/>
        <dbReference type="Rhea" id="RHEA-COMP:9863"/>
        <dbReference type="Rhea" id="RHEA-COMP:11604"/>
        <dbReference type="ChEBI" id="CHEBI:15378"/>
        <dbReference type="ChEBI" id="CHEBI:29999"/>
        <dbReference type="ChEBI" id="CHEBI:30616"/>
        <dbReference type="ChEBI" id="CHEBI:83421"/>
        <dbReference type="ChEBI" id="CHEBI:456216"/>
        <dbReference type="EC" id="2.7.11.1"/>
    </reaction>
</comment>
<feature type="domain" description="Protein kinase" evidence="9">
    <location>
        <begin position="28"/>
        <end position="381"/>
    </location>
</feature>
<evidence type="ECO:0000256" key="8">
    <source>
        <dbReference type="ARBA" id="ARBA00048679"/>
    </source>
</evidence>
<evidence type="ECO:0000256" key="4">
    <source>
        <dbReference type="ARBA" id="ARBA00022741"/>
    </source>
</evidence>
<comment type="caution">
    <text evidence="10">The sequence shown here is derived from an EMBL/GenBank/DDBJ whole genome shotgun (WGS) entry which is preliminary data.</text>
</comment>
<dbReference type="OrthoDB" id="5979581at2759"/>
<organism evidence="10 11">
    <name type="scientific">Cercospora kikuchii</name>
    <dbReference type="NCBI Taxonomy" id="84275"/>
    <lineage>
        <taxon>Eukaryota</taxon>
        <taxon>Fungi</taxon>
        <taxon>Dikarya</taxon>
        <taxon>Ascomycota</taxon>
        <taxon>Pezizomycotina</taxon>
        <taxon>Dothideomycetes</taxon>
        <taxon>Dothideomycetidae</taxon>
        <taxon>Mycosphaerellales</taxon>
        <taxon>Mycosphaerellaceae</taxon>
        <taxon>Cercospora</taxon>
    </lineage>
</organism>
<comment type="catalytic activity">
    <reaction evidence="7">
        <text>L-threonyl-[protein] + ATP = O-phospho-L-threonyl-[protein] + ADP + H(+)</text>
        <dbReference type="Rhea" id="RHEA:46608"/>
        <dbReference type="Rhea" id="RHEA-COMP:11060"/>
        <dbReference type="Rhea" id="RHEA-COMP:11605"/>
        <dbReference type="ChEBI" id="CHEBI:15378"/>
        <dbReference type="ChEBI" id="CHEBI:30013"/>
        <dbReference type="ChEBI" id="CHEBI:30616"/>
        <dbReference type="ChEBI" id="CHEBI:61977"/>
        <dbReference type="ChEBI" id="CHEBI:456216"/>
        <dbReference type="EC" id="2.7.11.1"/>
    </reaction>
</comment>
<keyword evidence="5" id="KW-0418">Kinase</keyword>
<keyword evidence="11" id="KW-1185">Reference proteome</keyword>
<evidence type="ECO:0000256" key="1">
    <source>
        <dbReference type="ARBA" id="ARBA00012513"/>
    </source>
</evidence>
<dbReference type="Gene3D" id="1.10.510.10">
    <property type="entry name" value="Transferase(Phosphotransferase) domain 1"/>
    <property type="match status" value="1"/>
</dbReference>
<dbReference type="EC" id="2.7.11.1" evidence="1"/>
<dbReference type="PROSITE" id="PS50011">
    <property type="entry name" value="PROTEIN_KINASE_DOM"/>
    <property type="match status" value="1"/>
</dbReference>
<dbReference type="PANTHER" id="PTHR47634">
    <property type="entry name" value="PROTEIN KINASE DOMAIN-CONTAINING PROTEIN-RELATED"/>
    <property type="match status" value="1"/>
</dbReference>
<name>A0A9P3CPA1_9PEZI</name>
<dbReference type="RefSeq" id="XP_044660728.1">
    <property type="nucleotide sequence ID" value="XM_044804793.1"/>
</dbReference>
<evidence type="ECO:0000256" key="5">
    <source>
        <dbReference type="ARBA" id="ARBA00022777"/>
    </source>
</evidence>
<dbReference type="GO" id="GO:0005737">
    <property type="term" value="C:cytoplasm"/>
    <property type="evidence" value="ECO:0007669"/>
    <property type="project" value="TreeGrafter"/>
</dbReference>
<evidence type="ECO:0000256" key="6">
    <source>
        <dbReference type="ARBA" id="ARBA00022840"/>
    </source>
</evidence>
<accession>A0A9P3CPA1</accession>
<dbReference type="Gene3D" id="3.30.200.20">
    <property type="entry name" value="Phosphorylase Kinase, domain 1"/>
    <property type="match status" value="1"/>
</dbReference>
<dbReference type="InterPro" id="IPR000719">
    <property type="entry name" value="Prot_kinase_dom"/>
</dbReference>
<proteinExistence type="predicted"/>
<keyword evidence="2" id="KW-0723">Serine/threonine-protein kinase</keyword>
<evidence type="ECO:0000259" key="9">
    <source>
        <dbReference type="PROSITE" id="PS50011"/>
    </source>
</evidence>
<gene>
    <name evidence="10" type="ORF">CKM354_000937400</name>
</gene>
<dbReference type="GeneID" id="68294949"/>
<dbReference type="InterPro" id="IPR051334">
    <property type="entry name" value="SRPK"/>
</dbReference>
<dbReference type="AlphaFoldDB" id="A0A9P3CPA1"/>
<evidence type="ECO:0000313" key="10">
    <source>
        <dbReference type="EMBL" id="GIZ46241.1"/>
    </source>
</evidence>
<dbReference type="GO" id="GO:0005524">
    <property type="term" value="F:ATP binding"/>
    <property type="evidence" value="ECO:0007669"/>
    <property type="project" value="UniProtKB-KW"/>
</dbReference>
<sequence>MLEEQTLPEYEQRKYHEVNIGDVYRDKYHIIAKLGYGAHSTVWLAKDKKSNNYISMKVCVLETESESPVANEIRILQHVDKCAQAEKDQGSPGMLLTRRASEIFSIPGRLGQHQCIVSKAESASLHALQEAAASGPVLLPLIKPLLHRLLFPLSRLHHSCGVVHADLSPTNILTEAQDQSLFQQIESELAANPITPASSNGTTIYPSLRTIRGMTSYPIITDFGKARFCAPNGSTEWCMPDLYRAPEILLGIPWDQSIDIWSLGMMALDFITGEPLFDPIDRKDNTYVLPLALSQYIRILGPPPLDLIQRGGRAAEYFDDKGNFLLASTLPTSPIPLKYLLPTDFPSEKEKELFLCFHRKIFLRDPSKRATAEQLVDDEWLLSIFDE</sequence>
<keyword evidence="6" id="KW-0067">ATP-binding</keyword>